<keyword evidence="1" id="KW-1133">Transmembrane helix</keyword>
<sequence>MESDEKKIEYFIDKIMSEDFLEQPSLDFTNAVMSKVEAISTSDATVYKPLISKPVWILILGNFTALFGYVILGNNATTASWTDRLELPNVSFNFFENVSSNMSSTLMYAVVLLAIMISIQIPLLKHYFNKRMTF</sequence>
<dbReference type="Proteomes" id="UP000805085">
    <property type="component" value="Unassembled WGS sequence"/>
</dbReference>
<keyword evidence="1" id="KW-0472">Membrane</keyword>
<keyword evidence="3" id="KW-1185">Reference proteome</keyword>
<dbReference type="EMBL" id="JABRWQ010000002">
    <property type="protein sequence ID" value="NRD22900.1"/>
    <property type="molecule type" value="Genomic_DNA"/>
</dbReference>
<organism evidence="2 3">
    <name type="scientific">Winogradskyella litoriviva</name>
    <dbReference type="NCBI Taxonomy" id="1220182"/>
    <lineage>
        <taxon>Bacteria</taxon>
        <taxon>Pseudomonadati</taxon>
        <taxon>Bacteroidota</taxon>
        <taxon>Flavobacteriia</taxon>
        <taxon>Flavobacteriales</taxon>
        <taxon>Flavobacteriaceae</taxon>
        <taxon>Winogradskyella</taxon>
    </lineage>
</organism>
<keyword evidence="1" id="KW-0812">Transmembrane</keyword>
<evidence type="ECO:0000313" key="3">
    <source>
        <dbReference type="Proteomes" id="UP000805085"/>
    </source>
</evidence>
<feature type="transmembrane region" description="Helical" evidence="1">
    <location>
        <begin position="55"/>
        <end position="72"/>
    </location>
</feature>
<accession>A0ABX2E3M5</accession>
<feature type="transmembrane region" description="Helical" evidence="1">
    <location>
        <begin position="105"/>
        <end position="124"/>
    </location>
</feature>
<gene>
    <name evidence="2" type="ORF">HNV10_06585</name>
</gene>
<name>A0ABX2E3M5_9FLAO</name>
<comment type="caution">
    <text evidence="2">The sequence shown here is derived from an EMBL/GenBank/DDBJ whole genome shotgun (WGS) entry which is preliminary data.</text>
</comment>
<protein>
    <submittedName>
        <fullName evidence="2">Uncharacterized protein</fullName>
    </submittedName>
</protein>
<proteinExistence type="predicted"/>
<dbReference type="RefSeq" id="WP_173300526.1">
    <property type="nucleotide sequence ID" value="NZ_JABRWQ010000002.1"/>
</dbReference>
<reference evidence="2 3" key="1">
    <citation type="journal article" date="2015" name="Int. J. Syst. Evol. Microbiol.">
        <title>Winogradskyella litoriviva sp. nov., isolated from coastal seawater.</title>
        <authorList>
            <person name="Nedashkovskaya O.I."/>
            <person name="Kukhlevskiy A.D."/>
            <person name="Zhukova N.V."/>
            <person name="Kim S.J."/>
            <person name="Rhee S.K."/>
            <person name="Mikhailov V.V."/>
        </authorList>
    </citation>
    <scope>NUCLEOTIDE SEQUENCE [LARGE SCALE GENOMIC DNA]</scope>
    <source>
        <strain evidence="2 3">KMM6491</strain>
    </source>
</reference>
<evidence type="ECO:0000313" key="2">
    <source>
        <dbReference type="EMBL" id="NRD22900.1"/>
    </source>
</evidence>
<evidence type="ECO:0000256" key="1">
    <source>
        <dbReference type="SAM" id="Phobius"/>
    </source>
</evidence>